<dbReference type="InterPro" id="IPR000073">
    <property type="entry name" value="AB_hydrolase_1"/>
</dbReference>
<dbReference type="InterPro" id="IPR029058">
    <property type="entry name" value="AB_hydrolase_fold"/>
</dbReference>
<evidence type="ECO:0000256" key="6">
    <source>
        <dbReference type="ARBA" id="ARBA00022670"/>
    </source>
</evidence>
<comment type="subcellular location">
    <subcellularLocation>
        <location evidence="2 8">Cytoplasm</location>
    </subcellularLocation>
</comment>
<evidence type="ECO:0000256" key="8">
    <source>
        <dbReference type="PIRNR" id="PIRNR006431"/>
    </source>
</evidence>
<name>A0A3Q9V548_9BACT</name>
<evidence type="ECO:0000313" key="13">
    <source>
        <dbReference type="Proteomes" id="UP000256585"/>
    </source>
</evidence>
<reference evidence="12" key="1">
    <citation type="submission" date="2019-03" db="EMBL/GenBank/DDBJ databases">
        <title>Draft Sequence and Annotation of the Mycoplasma phocicerebrale Strain 1049T Genome.</title>
        <authorList>
            <person name="Frasca S.Jr."/>
            <person name="Kutish G.F."/>
            <person name="Castellanos Gell J."/>
            <person name="Michaels D.L."/>
            <person name="Brown D.R."/>
        </authorList>
    </citation>
    <scope>NUCLEOTIDE SEQUENCE</scope>
    <source>
        <strain evidence="12">1049</strain>
    </source>
</reference>
<feature type="active site" description="Proton donor" evidence="9">
    <location>
        <position position="290"/>
    </location>
</feature>
<dbReference type="EMBL" id="CP033058">
    <property type="protein sequence ID" value="AZZ65306.1"/>
    <property type="molecule type" value="Genomic_DNA"/>
</dbReference>
<dbReference type="PRINTS" id="PR00793">
    <property type="entry name" value="PROAMNOPTASE"/>
</dbReference>
<dbReference type="NCBIfam" id="TIGR01249">
    <property type="entry name" value="pro_imino_pep_1"/>
    <property type="match status" value="1"/>
</dbReference>
<evidence type="ECO:0000256" key="10">
    <source>
        <dbReference type="RuleBase" id="RU003421"/>
    </source>
</evidence>
<feature type="domain" description="AB hydrolase-1" evidence="11">
    <location>
        <begin position="33"/>
        <end position="291"/>
    </location>
</feature>
<evidence type="ECO:0000256" key="1">
    <source>
        <dbReference type="ARBA" id="ARBA00001585"/>
    </source>
</evidence>
<dbReference type="GO" id="GO:0004177">
    <property type="term" value="F:aminopeptidase activity"/>
    <property type="evidence" value="ECO:0007669"/>
    <property type="project" value="UniProtKB-UniRule"/>
</dbReference>
<keyword evidence="13" id="KW-1185">Reference proteome</keyword>
<keyword evidence="5 8" id="KW-0963">Cytoplasm</keyword>
<organism evidence="12 13">
    <name type="scientific">Metamycoplasma phocicerebrale</name>
    <dbReference type="NCBI Taxonomy" id="142649"/>
    <lineage>
        <taxon>Bacteria</taxon>
        <taxon>Bacillati</taxon>
        <taxon>Mycoplasmatota</taxon>
        <taxon>Mycoplasmoidales</taxon>
        <taxon>Metamycoplasmataceae</taxon>
        <taxon>Metamycoplasma</taxon>
    </lineage>
</organism>
<dbReference type="PANTHER" id="PTHR43722">
    <property type="entry name" value="PROLINE IMINOPEPTIDASE"/>
    <property type="match status" value="1"/>
</dbReference>
<keyword evidence="7 8" id="KW-0378">Hydrolase</keyword>
<evidence type="ECO:0000256" key="4">
    <source>
        <dbReference type="ARBA" id="ARBA00022438"/>
    </source>
</evidence>
<evidence type="ECO:0000256" key="9">
    <source>
        <dbReference type="PIRSR" id="PIRSR006431-1"/>
    </source>
</evidence>
<dbReference type="AlphaFoldDB" id="A0A3Q9V548"/>
<dbReference type="GO" id="GO:0005737">
    <property type="term" value="C:cytoplasm"/>
    <property type="evidence" value="ECO:0007669"/>
    <property type="project" value="UniProtKB-SubCell"/>
</dbReference>
<evidence type="ECO:0000256" key="3">
    <source>
        <dbReference type="ARBA" id="ARBA00010088"/>
    </source>
</evidence>
<dbReference type="Pfam" id="PF00561">
    <property type="entry name" value="Abhydrolase_1"/>
    <property type="match status" value="1"/>
</dbReference>
<comment type="catalytic activity">
    <reaction evidence="1 8 10">
        <text>Release of N-terminal proline from a peptide.</text>
        <dbReference type="EC" id="3.4.11.5"/>
    </reaction>
</comment>
<dbReference type="OrthoDB" id="53505at2"/>
<dbReference type="Proteomes" id="UP000256585">
    <property type="component" value="Chromosome"/>
</dbReference>
<dbReference type="GO" id="GO:0006508">
    <property type="term" value="P:proteolysis"/>
    <property type="evidence" value="ECO:0007669"/>
    <property type="project" value="UniProtKB-KW"/>
</dbReference>
<dbReference type="Gene3D" id="3.40.50.1820">
    <property type="entry name" value="alpha/beta hydrolase"/>
    <property type="match status" value="1"/>
</dbReference>
<keyword evidence="6 8" id="KW-0645">Protease</keyword>
<dbReference type="PIRSF" id="PIRSF006431">
    <property type="entry name" value="Pept_S33"/>
    <property type="match status" value="1"/>
</dbReference>
<feature type="active site" evidence="9">
    <location>
        <position position="263"/>
    </location>
</feature>
<accession>A0A3Q9V548</accession>
<comment type="similarity">
    <text evidence="3 8 10">Belongs to the peptidase S33 family.</text>
</comment>
<dbReference type="PANTHER" id="PTHR43722:SF1">
    <property type="entry name" value="PROLINE IMINOPEPTIDASE"/>
    <property type="match status" value="1"/>
</dbReference>
<evidence type="ECO:0000259" key="11">
    <source>
        <dbReference type="Pfam" id="PF00561"/>
    </source>
</evidence>
<dbReference type="RefSeq" id="WP_116171875.1">
    <property type="nucleotide sequence ID" value="NZ_CP033058.2"/>
</dbReference>
<evidence type="ECO:0000256" key="5">
    <source>
        <dbReference type="ARBA" id="ARBA00022490"/>
    </source>
</evidence>
<dbReference type="EC" id="3.4.11.5" evidence="8 10"/>
<evidence type="ECO:0000256" key="7">
    <source>
        <dbReference type="ARBA" id="ARBA00022801"/>
    </source>
</evidence>
<evidence type="ECO:0000256" key="2">
    <source>
        <dbReference type="ARBA" id="ARBA00004496"/>
    </source>
</evidence>
<sequence>MFEPIEPYKTNYLKVSDIHSLYYEEAGNPKGEPILFVHGGPGGGISESNRQYFDPKHYRIILFDQRGCGKSIPSAEIKENTTMNLISDIELLRKKLNIEKWILFGGSWGTCLSLIYAINYPNRVKGLILRGIFLGRREDDYYLYQKGASQYFPEAYKEFSSFIPKNERGDLIKAYSKYLNHKDINIAYKAAYHWAKWELGLITMNPLPDIETILENNKANLELARLENHYFVNHLFLDDDNYILNNIKNIENIPTIIIHGRYDMDCRPEGAYLLHNKLKKSKLNFVIAGHSSREIEIANALVEATEEFKSSK</sequence>
<dbReference type="SUPFAM" id="SSF53474">
    <property type="entry name" value="alpha/beta-Hydrolases"/>
    <property type="match status" value="1"/>
</dbReference>
<feature type="active site" description="Nucleophile" evidence="9">
    <location>
        <position position="107"/>
    </location>
</feature>
<proteinExistence type="inferred from homology"/>
<keyword evidence="4 8" id="KW-0031">Aminopeptidase</keyword>
<evidence type="ECO:0000313" key="12">
    <source>
        <dbReference type="EMBL" id="AZZ65306.1"/>
    </source>
</evidence>
<dbReference type="InterPro" id="IPR002410">
    <property type="entry name" value="Peptidase_S33"/>
</dbReference>
<dbReference type="KEGG" id="mphc:DMC14_000625"/>
<dbReference type="InterPro" id="IPR005944">
    <property type="entry name" value="Pro_iminopeptidase"/>
</dbReference>
<dbReference type="PRINTS" id="PR00111">
    <property type="entry name" value="ABHYDROLASE"/>
</dbReference>
<protein>
    <recommendedName>
        <fullName evidence="8 10">Proline iminopeptidase</fullName>
        <shortName evidence="8">PIP</shortName>
        <ecNumber evidence="8 10">3.4.11.5</ecNumber>
    </recommendedName>
    <alternativeName>
        <fullName evidence="8">Prolyl aminopeptidase</fullName>
    </alternativeName>
</protein>
<gene>
    <name evidence="12" type="primary">pip</name>
    <name evidence="12" type="ORF">DMC14_000625</name>
</gene>